<evidence type="ECO:0000313" key="3">
    <source>
        <dbReference type="Proteomes" id="UP000018291"/>
    </source>
</evidence>
<gene>
    <name evidence="2" type="ORF">BN381_80264</name>
</gene>
<dbReference type="InterPro" id="IPR036615">
    <property type="entry name" value="Mur_ligase_C_dom_sf"/>
</dbReference>
<dbReference type="RefSeq" id="WP_012230725.1">
    <property type="nucleotide sequence ID" value="NZ_HG422565.1"/>
</dbReference>
<keyword evidence="2" id="KW-0436">Ligase</keyword>
<dbReference type="OrthoDB" id="9800958at2"/>
<dbReference type="eggNOG" id="COG0769">
    <property type="taxonomic scope" value="Bacteria"/>
</dbReference>
<dbReference type="AlphaFoldDB" id="R4Z490"/>
<proteinExistence type="predicted"/>
<dbReference type="EC" id="6.3.2.13" evidence="2"/>
<organism evidence="2 3">
    <name type="scientific">Candidatus Neomicrothrix parvicella RN1</name>
    <dbReference type="NCBI Taxonomy" id="1229780"/>
    <lineage>
        <taxon>Bacteria</taxon>
        <taxon>Bacillati</taxon>
        <taxon>Actinomycetota</taxon>
        <taxon>Acidimicrobiia</taxon>
        <taxon>Acidimicrobiales</taxon>
        <taxon>Microthrixaceae</taxon>
        <taxon>Candidatus Neomicrothrix</taxon>
    </lineage>
</organism>
<dbReference type="GO" id="GO:0008765">
    <property type="term" value="F:UDP-N-acetylmuramoylalanyl-D-glutamate-2,6-diaminopimelate ligase activity"/>
    <property type="evidence" value="ECO:0007669"/>
    <property type="project" value="UniProtKB-EC"/>
</dbReference>
<dbReference type="HOGENOM" id="CLU_022291_3_2_11"/>
<keyword evidence="3" id="KW-1185">Reference proteome</keyword>
<dbReference type="Pfam" id="PF08245">
    <property type="entry name" value="Mur_ligase_M"/>
    <property type="match status" value="1"/>
</dbReference>
<dbReference type="InterPro" id="IPR013221">
    <property type="entry name" value="Mur_ligase_cen"/>
</dbReference>
<accession>R4Z490</accession>
<sequence>MTGATLTRPQTPLADLATRLTRLGLLDRVPDLAGAPDYQGVTWSLEPTRPGDLHINLLGAKRAPAAVRRAVLDGAVAVCWSKPNAELVEELRAQGVPVLEVTDERRAMSLGSALLHGFPSKDIAMIGITGTNAKTTCTLMTAACLHRSGMSSAFSCSELAGIDHATTKPTLTTPDAPELQRWLGEVRDSGSTTAVLEVSSQAISDARVADVAVGIAVCTTIGVDHLDVHGSEARYRAVKRSLFEGLGPDGVAVFHGDDAAVVEVAAGTGAIDIPVGRSPGSVVRITDDALHFGPEFARLTGRPQAIVPITNPLLRAHVLTNAALAATAALVAGANPAGVEAGLAGYAGLPRRLQVVTRHPFTLVDDMCNPLSVANTLEDALAPLRRDARRFLAGISVRGNRGIPMNAQLGEILGGILVRLDVDEVHVTRNEDFVGPVDWATDAEEQALLGALRSWGLEVTVYREIRPLVEALHRSLRRDDLALLIGPHRPAPGVDMLRELLAGDGRRGRRALTNFASSADELLARAAGRSSASITKPTDRIGNRP</sequence>
<dbReference type="GO" id="GO:0005524">
    <property type="term" value="F:ATP binding"/>
    <property type="evidence" value="ECO:0007669"/>
    <property type="project" value="InterPro"/>
</dbReference>
<dbReference type="Proteomes" id="UP000018291">
    <property type="component" value="Unassembled WGS sequence"/>
</dbReference>
<dbReference type="STRING" id="1229780.BN381_80264"/>
<dbReference type="Gene3D" id="3.40.1190.10">
    <property type="entry name" value="Mur-like, catalytic domain"/>
    <property type="match status" value="1"/>
</dbReference>
<dbReference type="PANTHER" id="PTHR23135:SF4">
    <property type="entry name" value="UDP-N-ACETYLMURAMOYL-L-ALANYL-D-GLUTAMATE--2,6-DIAMINOPIMELATE LIGASE MURE HOMOLOG, CHLOROPLASTIC"/>
    <property type="match status" value="1"/>
</dbReference>
<dbReference type="PANTHER" id="PTHR23135">
    <property type="entry name" value="MUR LIGASE FAMILY MEMBER"/>
    <property type="match status" value="1"/>
</dbReference>
<dbReference type="SUPFAM" id="SSF53623">
    <property type="entry name" value="MurD-like peptide ligases, catalytic domain"/>
    <property type="match status" value="1"/>
</dbReference>
<dbReference type="EMBL" id="CANL01000078">
    <property type="protein sequence ID" value="CCM65734.1"/>
    <property type="molecule type" value="Genomic_DNA"/>
</dbReference>
<dbReference type="SUPFAM" id="SSF53244">
    <property type="entry name" value="MurD-like peptide ligases, peptide-binding domain"/>
    <property type="match status" value="1"/>
</dbReference>
<dbReference type="InterPro" id="IPR036565">
    <property type="entry name" value="Mur-like_cat_sf"/>
</dbReference>
<name>R4Z490_9ACTN</name>
<comment type="caution">
    <text evidence="2">The sequence shown here is derived from an EMBL/GenBank/DDBJ whole genome shotgun (WGS) entry which is preliminary data.</text>
</comment>
<feature type="domain" description="Mur ligase central" evidence="1">
    <location>
        <begin position="128"/>
        <end position="328"/>
    </location>
</feature>
<evidence type="ECO:0000313" key="2">
    <source>
        <dbReference type="EMBL" id="CCM65734.1"/>
    </source>
</evidence>
<evidence type="ECO:0000259" key="1">
    <source>
        <dbReference type="Pfam" id="PF08245"/>
    </source>
</evidence>
<reference evidence="2 3" key="1">
    <citation type="journal article" date="2013" name="ISME J.">
        <title>Metabolic model for the filamentous 'Candidatus Microthrix parvicella' based on genomic and metagenomic analyses.</title>
        <authorList>
            <person name="Jon McIlroy S."/>
            <person name="Kristiansen R."/>
            <person name="Albertsen M."/>
            <person name="Michael Karst S."/>
            <person name="Rossetti S."/>
            <person name="Lund Nielsen J."/>
            <person name="Tandoi V."/>
            <person name="James Seviour R."/>
            <person name="Nielsen P.H."/>
        </authorList>
    </citation>
    <scope>NUCLEOTIDE SEQUENCE [LARGE SCALE GENOMIC DNA]</scope>
    <source>
        <strain evidence="2 3">RN1</strain>
    </source>
</reference>
<protein>
    <submittedName>
        <fullName evidence="2">Putative UDP-N-acetylmuramoyl-L-alanyl-D-glutamate--2, 6-diaminopimelate ligase</fullName>
        <ecNumber evidence="2">6.3.2.13</ecNumber>
    </submittedName>
</protein>